<organism evidence="1 2">
    <name type="scientific">Musa balbisiana</name>
    <name type="common">Banana</name>
    <dbReference type="NCBI Taxonomy" id="52838"/>
    <lineage>
        <taxon>Eukaryota</taxon>
        <taxon>Viridiplantae</taxon>
        <taxon>Streptophyta</taxon>
        <taxon>Embryophyta</taxon>
        <taxon>Tracheophyta</taxon>
        <taxon>Spermatophyta</taxon>
        <taxon>Magnoliopsida</taxon>
        <taxon>Liliopsida</taxon>
        <taxon>Zingiberales</taxon>
        <taxon>Musaceae</taxon>
        <taxon>Musa</taxon>
    </lineage>
</organism>
<evidence type="ECO:0000313" key="1">
    <source>
        <dbReference type="EMBL" id="THU70216.1"/>
    </source>
</evidence>
<keyword evidence="2" id="KW-1185">Reference proteome</keyword>
<accession>A0A4S8K5Q5</accession>
<dbReference type="Proteomes" id="UP000317650">
    <property type="component" value="Chromosome 8"/>
</dbReference>
<comment type="caution">
    <text evidence="1">The sequence shown here is derived from an EMBL/GenBank/DDBJ whole genome shotgun (WGS) entry which is preliminary data.</text>
</comment>
<dbReference type="AlphaFoldDB" id="A0A4S8K5Q5"/>
<name>A0A4S8K5Q5_MUSBA</name>
<gene>
    <name evidence="1" type="ORF">C4D60_Mb08t22680</name>
</gene>
<proteinExistence type="predicted"/>
<sequence>MRMFFTQLVKKFELHFFRNICPWPLVTTLHGLRQGGEEMLANFIAWFVNKIQSVAFMMRLKPSCLFWLLIERPLVIVLEILQMIKEKRLLKYPHPIKIPLAKRDKSKYYQFH</sequence>
<dbReference type="EMBL" id="PYDT01000002">
    <property type="protein sequence ID" value="THU70216.1"/>
    <property type="molecule type" value="Genomic_DNA"/>
</dbReference>
<reference evidence="1 2" key="1">
    <citation type="journal article" date="2019" name="Nat. Plants">
        <title>Genome sequencing of Musa balbisiana reveals subgenome evolution and function divergence in polyploid bananas.</title>
        <authorList>
            <person name="Yao X."/>
        </authorList>
    </citation>
    <scope>NUCLEOTIDE SEQUENCE [LARGE SCALE GENOMIC DNA]</scope>
    <source>
        <strain evidence="2">cv. DH-PKW</strain>
        <tissue evidence="1">Leaves</tissue>
    </source>
</reference>
<protein>
    <submittedName>
        <fullName evidence="1">Uncharacterized protein</fullName>
    </submittedName>
</protein>
<evidence type="ECO:0000313" key="2">
    <source>
        <dbReference type="Proteomes" id="UP000317650"/>
    </source>
</evidence>